<dbReference type="CDD" id="cd00338">
    <property type="entry name" value="Ser_Recombinase"/>
    <property type="match status" value="1"/>
</dbReference>
<dbReference type="Gene3D" id="3.90.1750.20">
    <property type="entry name" value="Putative Large Serine Recombinase, Chain B, Domain 2"/>
    <property type="match status" value="1"/>
</dbReference>
<reference evidence="4" key="1">
    <citation type="submission" date="2019-11" db="EMBL/GenBank/DDBJ databases">
        <authorList>
            <person name="Feng L."/>
        </authorList>
    </citation>
    <scope>NUCLEOTIDE SEQUENCE</scope>
    <source>
        <strain evidence="4">VrattiLFYP33</strain>
    </source>
</reference>
<dbReference type="InterPro" id="IPR050639">
    <property type="entry name" value="SSR_resolvase"/>
</dbReference>
<dbReference type="InterPro" id="IPR036162">
    <property type="entry name" value="Resolvase-like_N_sf"/>
</dbReference>
<dbReference type="GeneID" id="89605078"/>
<feature type="coiled-coil region" evidence="1">
    <location>
        <begin position="400"/>
        <end position="434"/>
    </location>
</feature>
<dbReference type="InterPro" id="IPR011109">
    <property type="entry name" value="DNA_bind_recombinase_dom"/>
</dbReference>
<feature type="domain" description="Resolvase/invertase-type recombinase catalytic" evidence="2">
    <location>
        <begin position="26"/>
        <end position="174"/>
    </location>
</feature>
<dbReference type="PROSITE" id="PS51737">
    <property type="entry name" value="RECOMBINASE_DNA_BIND"/>
    <property type="match status" value="1"/>
</dbReference>
<dbReference type="InterPro" id="IPR025827">
    <property type="entry name" value="Zn_ribbon_recom_dom"/>
</dbReference>
<dbReference type="SUPFAM" id="SSF53041">
    <property type="entry name" value="Resolvase-like"/>
    <property type="match status" value="1"/>
</dbReference>
<sequence>MKKVQVIPATLRSYTKKLMDSQKKRRVAGYARVSTDHDEQLTSYEAQVDYYTRYIQSRNDWEFVGMYTDEGISATNTKHRKGFKRMIDDAMDGKIDLIITKSVSRFARNTVDSLTTVRKLKDKGIEIYFEKENIWTLDAKGELLITIMSSLAQEESRSISENVTWGHRKRFADGKVSLAFSHFLGYDRGMDGNLIVNKKQAEIVKLIYRLYLSGYTFHSIAKELTERKIPTPAGCKIWRANTIRSILMNEKYKGDALLQKKITVDFLTKETKKNEGEVPQYYVEHNHEAIISPQVFDWVQEEIKRRRKGKKRYSGVSIFSSKIKCGQCGGWYGAKVWHSTDKYRRTIYRCNDKFKRHCQTPHLTEDDIKEAFVRAANRLIENKAEIIDNVTLLKERLTDTEALEEERDKLSTDLNLLADKIQQLIAENARVAQNQDDYDRNYNELVSRYEAAKTQYDKTCEAIQYRKARSRQMDSFIKELRNQDLIKEFDARLWGSLVDFITVYSKDDIRVTFKDGTEIRA</sequence>
<dbReference type="InterPro" id="IPR038109">
    <property type="entry name" value="DNA_bind_recomb_sf"/>
</dbReference>
<protein>
    <submittedName>
        <fullName evidence="4">Transposon gamma-delta resolvase</fullName>
    </submittedName>
</protein>
<accession>A0A6N3DYU1</accession>
<dbReference type="Pfam" id="PF07508">
    <property type="entry name" value="Recombinase"/>
    <property type="match status" value="1"/>
</dbReference>
<proteinExistence type="predicted"/>
<evidence type="ECO:0000259" key="3">
    <source>
        <dbReference type="PROSITE" id="PS51737"/>
    </source>
</evidence>
<evidence type="ECO:0000313" key="4">
    <source>
        <dbReference type="EMBL" id="VYU34100.1"/>
    </source>
</evidence>
<keyword evidence="1" id="KW-0175">Coiled coil</keyword>
<dbReference type="RefSeq" id="WP_009014517.1">
    <property type="nucleotide sequence ID" value="NZ_CACRUX010000063.1"/>
</dbReference>
<name>A0A6N3DYU1_9FIRM</name>
<dbReference type="Gene3D" id="3.40.50.1390">
    <property type="entry name" value="Resolvase, N-terminal catalytic domain"/>
    <property type="match status" value="1"/>
</dbReference>
<evidence type="ECO:0000259" key="2">
    <source>
        <dbReference type="PROSITE" id="PS51736"/>
    </source>
</evidence>
<dbReference type="EMBL" id="CACRUX010000063">
    <property type="protein sequence ID" value="VYU34100.1"/>
    <property type="molecule type" value="Genomic_DNA"/>
</dbReference>
<dbReference type="PANTHER" id="PTHR30461">
    <property type="entry name" value="DNA-INVERTASE FROM LAMBDOID PROPHAGE"/>
    <property type="match status" value="1"/>
</dbReference>
<dbReference type="GO" id="GO:0000150">
    <property type="term" value="F:DNA strand exchange activity"/>
    <property type="evidence" value="ECO:0007669"/>
    <property type="project" value="InterPro"/>
</dbReference>
<dbReference type="GO" id="GO:0003677">
    <property type="term" value="F:DNA binding"/>
    <property type="evidence" value="ECO:0007669"/>
    <property type="project" value="InterPro"/>
</dbReference>
<dbReference type="Pfam" id="PF13408">
    <property type="entry name" value="Zn_ribbon_recom"/>
    <property type="match status" value="1"/>
</dbReference>
<dbReference type="InterPro" id="IPR006119">
    <property type="entry name" value="Resolv_N"/>
</dbReference>
<dbReference type="Pfam" id="PF00239">
    <property type="entry name" value="Resolvase"/>
    <property type="match status" value="1"/>
</dbReference>
<organism evidence="4">
    <name type="scientific">Veillonella ratti</name>
    <dbReference type="NCBI Taxonomy" id="103892"/>
    <lineage>
        <taxon>Bacteria</taxon>
        <taxon>Bacillati</taxon>
        <taxon>Bacillota</taxon>
        <taxon>Negativicutes</taxon>
        <taxon>Veillonellales</taxon>
        <taxon>Veillonellaceae</taxon>
        <taxon>Veillonella</taxon>
    </lineage>
</organism>
<gene>
    <name evidence="4" type="primary">tnpR_2</name>
    <name evidence="4" type="ORF">VRLFYP33_01785</name>
</gene>
<evidence type="ECO:0000256" key="1">
    <source>
        <dbReference type="SAM" id="Coils"/>
    </source>
</evidence>
<dbReference type="PROSITE" id="PS51736">
    <property type="entry name" value="RECOMBINASES_3"/>
    <property type="match status" value="1"/>
</dbReference>
<dbReference type="PANTHER" id="PTHR30461:SF23">
    <property type="entry name" value="DNA RECOMBINASE-RELATED"/>
    <property type="match status" value="1"/>
</dbReference>
<dbReference type="AlphaFoldDB" id="A0A6N3DYU1"/>
<dbReference type="SMART" id="SM00857">
    <property type="entry name" value="Resolvase"/>
    <property type="match status" value="1"/>
</dbReference>
<feature type="domain" description="Recombinase" evidence="3">
    <location>
        <begin position="183"/>
        <end position="309"/>
    </location>
</feature>